<dbReference type="EMBL" id="WNKT01000001">
    <property type="protein sequence ID" value="MTW19577.1"/>
    <property type="molecule type" value="Genomic_DNA"/>
</dbReference>
<dbReference type="InterPro" id="IPR008651">
    <property type="entry name" value="Uncharacterised_HicB"/>
</dbReference>
<dbReference type="AlphaFoldDB" id="A0A6N8EAL5"/>
<dbReference type="Gene3D" id="3.30.160.250">
    <property type="match status" value="1"/>
</dbReference>
<dbReference type="InterPro" id="IPR013321">
    <property type="entry name" value="Arc_rbn_hlx_hlx"/>
</dbReference>
<comment type="caution">
    <text evidence="2">The sequence shown here is derived from an EMBL/GenBank/DDBJ whole genome shotgun (WGS) entry which is preliminary data.</text>
</comment>
<protein>
    <submittedName>
        <fullName evidence="2">Toxin-antitoxin system HicB family antitoxin</fullName>
    </submittedName>
</protein>
<reference evidence="2 3" key="1">
    <citation type="submission" date="2019-11" db="EMBL/GenBank/DDBJ databases">
        <title>Whole-genome sequence of the anaerobic purple sulfur bacterium Allochromatium palmeri DSM 15591.</title>
        <authorList>
            <person name="Kyndt J.A."/>
            <person name="Meyer T.E."/>
        </authorList>
    </citation>
    <scope>NUCLEOTIDE SEQUENCE [LARGE SCALE GENOMIC DNA]</scope>
    <source>
        <strain evidence="2 3">DSM 15591</strain>
    </source>
</reference>
<dbReference type="Pfam" id="PF15919">
    <property type="entry name" value="HicB_lk_antitox"/>
    <property type="match status" value="1"/>
</dbReference>
<proteinExistence type="predicted"/>
<gene>
    <name evidence="2" type="ORF">GJ668_00545</name>
</gene>
<accession>A0A6N8EAL5</accession>
<sequence length="122" mass="12802">MNDLNAYPFEIRPLSPEEGGGFLVSYPDFSECIADGESIEEAIANGRDALQATIATLESKGFTAPAPNSGGVASGKFVARVPKTLHAQLSLRARAEGVSLNSLVVSFLAEGLGRSEHRAGVR</sequence>
<dbReference type="SUPFAM" id="SSF143100">
    <property type="entry name" value="TTHA1013/TTHA0281-like"/>
    <property type="match status" value="1"/>
</dbReference>
<dbReference type="InterPro" id="IPR031807">
    <property type="entry name" value="HicB-like"/>
</dbReference>
<organism evidence="2 3">
    <name type="scientific">Allochromatium palmeri</name>
    <dbReference type="NCBI Taxonomy" id="231048"/>
    <lineage>
        <taxon>Bacteria</taxon>
        <taxon>Pseudomonadati</taxon>
        <taxon>Pseudomonadota</taxon>
        <taxon>Gammaproteobacteria</taxon>
        <taxon>Chromatiales</taxon>
        <taxon>Chromatiaceae</taxon>
        <taxon>Allochromatium</taxon>
    </lineage>
</organism>
<dbReference type="Proteomes" id="UP000434044">
    <property type="component" value="Unassembled WGS sequence"/>
</dbReference>
<keyword evidence="3" id="KW-1185">Reference proteome</keyword>
<evidence type="ECO:0000313" key="3">
    <source>
        <dbReference type="Proteomes" id="UP000434044"/>
    </source>
</evidence>
<evidence type="ECO:0000259" key="1">
    <source>
        <dbReference type="Pfam" id="PF15919"/>
    </source>
</evidence>
<dbReference type="InterPro" id="IPR010985">
    <property type="entry name" value="Ribbon_hlx_hlx"/>
</dbReference>
<evidence type="ECO:0000313" key="2">
    <source>
        <dbReference type="EMBL" id="MTW19577.1"/>
    </source>
</evidence>
<feature type="domain" description="HicB-like antitoxin of toxin-antitoxin system" evidence="1">
    <location>
        <begin position="16"/>
        <end position="69"/>
    </location>
</feature>
<dbReference type="RefSeq" id="WP_186342802.1">
    <property type="nucleotide sequence ID" value="NZ_WNKT01000001.1"/>
</dbReference>
<dbReference type="InterPro" id="IPR035069">
    <property type="entry name" value="TTHA1013/TTHA0281-like"/>
</dbReference>
<dbReference type="GO" id="GO:0006355">
    <property type="term" value="P:regulation of DNA-templated transcription"/>
    <property type="evidence" value="ECO:0007669"/>
    <property type="project" value="InterPro"/>
</dbReference>
<dbReference type="Gene3D" id="1.10.1220.10">
    <property type="entry name" value="Met repressor-like"/>
    <property type="match status" value="1"/>
</dbReference>
<dbReference type="SUPFAM" id="SSF47598">
    <property type="entry name" value="Ribbon-helix-helix"/>
    <property type="match status" value="1"/>
</dbReference>
<name>A0A6N8EAL5_9GAMM</name>
<dbReference type="Pfam" id="PF05534">
    <property type="entry name" value="HicB"/>
    <property type="match status" value="1"/>
</dbReference>